<name>A0A8S1E307_9INSE</name>
<evidence type="ECO:0000313" key="3">
    <source>
        <dbReference type="EMBL" id="CAB3388460.1"/>
    </source>
</evidence>
<dbReference type="Proteomes" id="UP000494165">
    <property type="component" value="Unassembled WGS sequence"/>
</dbReference>
<dbReference type="Gene3D" id="3.30.470.20">
    <property type="entry name" value="ATP-grasp fold, B domain"/>
    <property type="match status" value="1"/>
</dbReference>
<keyword evidence="2" id="KW-1133">Transmembrane helix</keyword>
<evidence type="ECO:0000256" key="2">
    <source>
        <dbReference type="SAM" id="Phobius"/>
    </source>
</evidence>
<keyword evidence="4" id="KW-1185">Reference proteome</keyword>
<dbReference type="Pfam" id="PF03133">
    <property type="entry name" value="TTL"/>
    <property type="match status" value="1"/>
</dbReference>
<keyword evidence="2" id="KW-0812">Transmembrane</keyword>
<feature type="compositionally biased region" description="Basic and acidic residues" evidence="1">
    <location>
        <begin position="14"/>
        <end position="23"/>
    </location>
</feature>
<proteinExistence type="predicted"/>
<comment type="caution">
    <text evidence="3">The sequence shown here is derived from an EMBL/GenBank/DDBJ whole genome shotgun (WGS) entry which is preliminary data.</text>
</comment>
<organism evidence="3 4">
    <name type="scientific">Cloeon dipterum</name>
    <dbReference type="NCBI Taxonomy" id="197152"/>
    <lineage>
        <taxon>Eukaryota</taxon>
        <taxon>Metazoa</taxon>
        <taxon>Ecdysozoa</taxon>
        <taxon>Arthropoda</taxon>
        <taxon>Hexapoda</taxon>
        <taxon>Insecta</taxon>
        <taxon>Pterygota</taxon>
        <taxon>Palaeoptera</taxon>
        <taxon>Ephemeroptera</taxon>
        <taxon>Pisciforma</taxon>
        <taxon>Baetidae</taxon>
        <taxon>Cloeon</taxon>
    </lineage>
</organism>
<gene>
    <name evidence="3" type="ORF">CLODIP_2_CD14717</name>
</gene>
<dbReference type="InterPro" id="IPR004344">
    <property type="entry name" value="TTL/TTLL_fam"/>
</dbReference>
<feature type="compositionally biased region" description="Polar residues" evidence="1">
    <location>
        <begin position="1"/>
        <end position="13"/>
    </location>
</feature>
<evidence type="ECO:0000313" key="4">
    <source>
        <dbReference type="Proteomes" id="UP000494165"/>
    </source>
</evidence>
<dbReference type="PANTHER" id="PTHR47113">
    <property type="entry name" value="LD09343P"/>
    <property type="match status" value="1"/>
</dbReference>
<reference evidence="3 4" key="1">
    <citation type="submission" date="2020-04" db="EMBL/GenBank/DDBJ databases">
        <authorList>
            <person name="Alioto T."/>
            <person name="Alioto T."/>
            <person name="Gomez Garrido J."/>
        </authorList>
    </citation>
    <scope>NUCLEOTIDE SEQUENCE [LARGE SCALE GENOMIC DNA]</scope>
</reference>
<dbReference type="SUPFAM" id="SSF56059">
    <property type="entry name" value="Glutathione synthetase ATP-binding domain-like"/>
    <property type="match status" value="1"/>
</dbReference>
<dbReference type="AlphaFoldDB" id="A0A8S1E307"/>
<dbReference type="OrthoDB" id="202825at2759"/>
<sequence length="519" mass="60299">MSHSLVNGGNNHCHTTDAGKNEESNAGNPYSNWKYFYLAATFFVVLGAILLHIRNLDKNEEWAGKKLKPKISVKEAKPIVLLKHEGYQQPDRIFKHVRHVFEVYGYEVTYNTSVEWDILWTLNSPFETDLALTNLKPHQRVNKVPGNDYVVLKNEFVSSGGKNIPPAFRLPQDSDEFLKYAEENPSSQFLEKSHIERNSKHIFLKPVKDINLNADDKFVQLFVPNPLLIDGKKFEFGVYVVVTSIHPLRLYRMQEDVLVRFTTQPYYPFDISKRSKYITQNFHQHSTSESVNKYIKYSNSIQECFEAILQTLGADPEQIWRQVDESIVSVYLAQEKSIISKLYKFENTRNFFELLRFDFLIDEDFKVHAIEADPSPSLFGRFKQDEIKFEQILNSLFSLVGLSSHLHPPLETSKKARRMMAHERNIMVFPEVCLNCTDCSKFECKLCATCLSGDVSLDLQMAYREHLSRFRARRVFPPIMTQEEAKRGIPAEFNCLLSGKNILIYQWFRGKCLLDKSWC</sequence>
<evidence type="ECO:0000256" key="1">
    <source>
        <dbReference type="SAM" id="MobiDB-lite"/>
    </source>
</evidence>
<feature type="transmembrane region" description="Helical" evidence="2">
    <location>
        <begin position="35"/>
        <end position="53"/>
    </location>
</feature>
<dbReference type="InterPro" id="IPR053317">
    <property type="entry name" value="Tubulin_polyglutamylase"/>
</dbReference>
<dbReference type="EMBL" id="CADEPI010000788">
    <property type="protein sequence ID" value="CAB3388460.1"/>
    <property type="molecule type" value="Genomic_DNA"/>
</dbReference>
<protein>
    <submittedName>
        <fullName evidence="3">Uncharacterized protein</fullName>
    </submittedName>
</protein>
<accession>A0A8S1E307</accession>
<dbReference type="PROSITE" id="PS51221">
    <property type="entry name" value="TTL"/>
    <property type="match status" value="1"/>
</dbReference>
<feature type="region of interest" description="Disordered" evidence="1">
    <location>
        <begin position="1"/>
        <end position="24"/>
    </location>
</feature>
<dbReference type="PANTHER" id="PTHR47113:SF1">
    <property type="entry name" value="LD09343P"/>
    <property type="match status" value="1"/>
</dbReference>
<keyword evidence="2" id="KW-0472">Membrane</keyword>